<sequence length="156" mass="18081">MDNRTILLSNIATGDYKLLPDHDDDQIDEKFTSVFFNSFHGVGYDSINDYYKVVRVEQMSYSGRTYDSHLLISETKVYSLKVNKWRKGEEIRYQMCNYPGEKGTFVKGALRWVSIKEIREWDSTNDFIIALDVGTENITKWSCSTTCSVVQQVMDS</sequence>
<gene>
    <name evidence="2" type="ORF">COLO4_35933</name>
</gene>
<dbReference type="OrthoDB" id="591557at2759"/>
<accession>A0A1R3GBR3</accession>
<dbReference type="InterPro" id="IPR013187">
    <property type="entry name" value="F-box-assoc_dom_typ3"/>
</dbReference>
<dbReference type="EMBL" id="AWUE01022933">
    <property type="protein sequence ID" value="OMO55534.1"/>
    <property type="molecule type" value="Genomic_DNA"/>
</dbReference>
<reference evidence="3" key="1">
    <citation type="submission" date="2013-09" db="EMBL/GenBank/DDBJ databases">
        <title>Corchorus olitorius genome sequencing.</title>
        <authorList>
            <person name="Alam M."/>
            <person name="Haque M.S."/>
            <person name="Islam M.S."/>
            <person name="Emdad E.M."/>
            <person name="Islam M.M."/>
            <person name="Ahmed B."/>
            <person name="Halim A."/>
            <person name="Hossen Q.M.M."/>
            <person name="Hossain M.Z."/>
            <person name="Ahmed R."/>
            <person name="Khan M.M."/>
            <person name="Islam R."/>
            <person name="Rashid M.M."/>
            <person name="Khan S.A."/>
            <person name="Rahman M.S."/>
            <person name="Alam M."/>
            <person name="Yahiya A.S."/>
            <person name="Khan M.S."/>
            <person name="Azam M.S."/>
            <person name="Haque T."/>
            <person name="Lashkar M.Z.H."/>
            <person name="Akhand A.I."/>
            <person name="Morshed G."/>
            <person name="Roy S."/>
            <person name="Uddin K.S."/>
            <person name="Rabeya T."/>
            <person name="Hossain A.S."/>
            <person name="Chowdhury A."/>
            <person name="Snigdha A.R."/>
            <person name="Mortoza M.S."/>
            <person name="Matin S.A."/>
            <person name="Hoque S.M.E."/>
            <person name="Islam M.K."/>
            <person name="Roy D.K."/>
            <person name="Haider R."/>
            <person name="Moosa M.M."/>
            <person name="Elias S.M."/>
            <person name="Hasan A.M."/>
            <person name="Jahan S."/>
            <person name="Shafiuddin M."/>
            <person name="Mahmood N."/>
            <person name="Shommy N.S."/>
        </authorList>
    </citation>
    <scope>NUCLEOTIDE SEQUENCE [LARGE SCALE GENOMIC DNA]</scope>
    <source>
        <strain evidence="3">cv. O-4</strain>
    </source>
</reference>
<dbReference type="PANTHER" id="PTHR31672:SF13">
    <property type="entry name" value="F-BOX PROTEIN CPR30-LIKE"/>
    <property type="match status" value="1"/>
</dbReference>
<dbReference type="PANTHER" id="PTHR31672">
    <property type="entry name" value="BNACNNG10540D PROTEIN"/>
    <property type="match status" value="1"/>
</dbReference>
<comment type="caution">
    <text evidence="2">The sequence shown here is derived from an EMBL/GenBank/DDBJ whole genome shotgun (WGS) entry which is preliminary data.</text>
</comment>
<dbReference type="AlphaFoldDB" id="A0A1R3GBR3"/>
<feature type="domain" description="F-box associated beta-propeller type 3" evidence="1">
    <location>
        <begin position="7"/>
        <end position="138"/>
    </location>
</feature>
<dbReference type="InterPro" id="IPR017451">
    <property type="entry name" value="F-box-assoc_interact_dom"/>
</dbReference>
<name>A0A1R3GBR3_9ROSI</name>
<protein>
    <recommendedName>
        <fullName evidence="1">F-box associated beta-propeller type 3 domain-containing protein</fullName>
    </recommendedName>
</protein>
<dbReference type="Pfam" id="PF08268">
    <property type="entry name" value="FBA_3"/>
    <property type="match status" value="1"/>
</dbReference>
<organism evidence="2 3">
    <name type="scientific">Corchorus olitorius</name>
    <dbReference type="NCBI Taxonomy" id="93759"/>
    <lineage>
        <taxon>Eukaryota</taxon>
        <taxon>Viridiplantae</taxon>
        <taxon>Streptophyta</taxon>
        <taxon>Embryophyta</taxon>
        <taxon>Tracheophyta</taxon>
        <taxon>Spermatophyta</taxon>
        <taxon>Magnoliopsida</taxon>
        <taxon>eudicotyledons</taxon>
        <taxon>Gunneridae</taxon>
        <taxon>Pentapetalae</taxon>
        <taxon>rosids</taxon>
        <taxon>malvids</taxon>
        <taxon>Malvales</taxon>
        <taxon>Malvaceae</taxon>
        <taxon>Grewioideae</taxon>
        <taxon>Apeibeae</taxon>
        <taxon>Corchorus</taxon>
    </lineage>
</organism>
<dbReference type="InterPro" id="IPR050796">
    <property type="entry name" value="SCF_F-box_component"/>
</dbReference>
<keyword evidence="3" id="KW-1185">Reference proteome</keyword>
<dbReference type="NCBIfam" id="TIGR01640">
    <property type="entry name" value="F_box_assoc_1"/>
    <property type="match status" value="1"/>
</dbReference>
<evidence type="ECO:0000313" key="3">
    <source>
        <dbReference type="Proteomes" id="UP000187203"/>
    </source>
</evidence>
<evidence type="ECO:0000259" key="1">
    <source>
        <dbReference type="Pfam" id="PF08268"/>
    </source>
</evidence>
<dbReference type="STRING" id="93759.A0A1R3GBR3"/>
<proteinExistence type="predicted"/>
<dbReference type="Proteomes" id="UP000187203">
    <property type="component" value="Unassembled WGS sequence"/>
</dbReference>
<evidence type="ECO:0000313" key="2">
    <source>
        <dbReference type="EMBL" id="OMO55534.1"/>
    </source>
</evidence>